<comment type="catalytic activity">
    <reaction evidence="14">
        <text>a CDP-1,2-diacyl-sn-glycerol + sn-glycerol 3-phosphate = a 1,2-diacyl-sn-glycero-3-phospho-(1'-sn-glycero-3'-phosphate) + CMP + H(+)</text>
        <dbReference type="Rhea" id="RHEA:12593"/>
        <dbReference type="ChEBI" id="CHEBI:15378"/>
        <dbReference type="ChEBI" id="CHEBI:57597"/>
        <dbReference type="ChEBI" id="CHEBI:58332"/>
        <dbReference type="ChEBI" id="CHEBI:60110"/>
        <dbReference type="ChEBI" id="CHEBI:60377"/>
        <dbReference type="EC" id="2.7.8.5"/>
    </reaction>
</comment>
<evidence type="ECO:0000256" key="9">
    <source>
        <dbReference type="ARBA" id="ARBA00022989"/>
    </source>
</evidence>
<sequence length="191" mass="21121">MTTATKITFARLALVPVFAAFAIAYSLSVTSSQPAEIWRYLAMATFITAALGDGLDGYIARKFNQRSKLGAFMDPLADKTLLLTGVVVLTFFPWGRDEWNIPLWFLAIIVGRDIIMIAGISVLKILNGYVPMSPHWVGKVCTVTQMFLLAWVMLKIIPISPIYPALLAAFFTLVSGVIYVKMGIQMRPKAK</sequence>
<keyword evidence="6" id="KW-0444">Lipid biosynthesis</keyword>
<dbReference type="RefSeq" id="WP_200311377.1">
    <property type="nucleotide sequence ID" value="NZ_JAENIM010000039.1"/>
</dbReference>
<feature type="transmembrane region" description="Helical" evidence="16">
    <location>
        <begin position="101"/>
        <end position="124"/>
    </location>
</feature>
<dbReference type="InterPro" id="IPR048254">
    <property type="entry name" value="CDP_ALCOHOL_P_TRANSF_CS"/>
</dbReference>
<dbReference type="GO" id="GO:0046474">
    <property type="term" value="P:glycerophospholipid biosynthetic process"/>
    <property type="evidence" value="ECO:0007669"/>
    <property type="project" value="TreeGrafter"/>
</dbReference>
<keyword evidence="12" id="KW-0594">Phospholipid biosynthesis</keyword>
<evidence type="ECO:0000256" key="3">
    <source>
        <dbReference type="ARBA" id="ARBA00010441"/>
    </source>
</evidence>
<keyword evidence="10" id="KW-0443">Lipid metabolism</keyword>
<comment type="caution">
    <text evidence="17">The sequence shown here is derived from an EMBL/GenBank/DDBJ whole genome shotgun (WGS) entry which is preliminary data.</text>
</comment>
<feature type="transmembrane region" description="Helical" evidence="16">
    <location>
        <begin position="76"/>
        <end position="95"/>
    </location>
</feature>
<feature type="transmembrane region" description="Helical" evidence="16">
    <location>
        <begin position="162"/>
        <end position="180"/>
    </location>
</feature>
<evidence type="ECO:0000313" key="18">
    <source>
        <dbReference type="Proteomes" id="UP000624703"/>
    </source>
</evidence>
<evidence type="ECO:0000256" key="11">
    <source>
        <dbReference type="ARBA" id="ARBA00023136"/>
    </source>
</evidence>
<dbReference type="Gene3D" id="1.20.120.1760">
    <property type="match status" value="1"/>
</dbReference>
<evidence type="ECO:0000256" key="14">
    <source>
        <dbReference type="ARBA" id="ARBA00048586"/>
    </source>
</evidence>
<dbReference type="GO" id="GO:0016020">
    <property type="term" value="C:membrane"/>
    <property type="evidence" value="ECO:0007669"/>
    <property type="project" value="UniProtKB-SubCell"/>
</dbReference>
<gene>
    <name evidence="17" type="ORF">JIN82_09425</name>
</gene>
<accession>A0A8J7SJI3</accession>
<evidence type="ECO:0000256" key="6">
    <source>
        <dbReference type="ARBA" id="ARBA00022516"/>
    </source>
</evidence>
<keyword evidence="8 16" id="KW-0812">Transmembrane</keyword>
<dbReference type="Proteomes" id="UP000624703">
    <property type="component" value="Unassembled WGS sequence"/>
</dbReference>
<organism evidence="17 18">
    <name type="scientific">Persicirhabdus sediminis</name>
    <dbReference type="NCBI Taxonomy" id="454144"/>
    <lineage>
        <taxon>Bacteria</taxon>
        <taxon>Pseudomonadati</taxon>
        <taxon>Verrucomicrobiota</taxon>
        <taxon>Verrucomicrobiia</taxon>
        <taxon>Verrucomicrobiales</taxon>
        <taxon>Verrucomicrobiaceae</taxon>
        <taxon>Persicirhabdus</taxon>
    </lineage>
</organism>
<evidence type="ECO:0000256" key="10">
    <source>
        <dbReference type="ARBA" id="ARBA00023098"/>
    </source>
</evidence>
<evidence type="ECO:0000256" key="1">
    <source>
        <dbReference type="ARBA" id="ARBA00004141"/>
    </source>
</evidence>
<proteinExistence type="inferred from homology"/>
<evidence type="ECO:0000256" key="4">
    <source>
        <dbReference type="ARBA" id="ARBA00013170"/>
    </source>
</evidence>
<evidence type="ECO:0000256" key="13">
    <source>
        <dbReference type="ARBA" id="ARBA00023264"/>
    </source>
</evidence>
<name>A0A8J7SJI3_9BACT</name>
<evidence type="ECO:0000256" key="7">
    <source>
        <dbReference type="ARBA" id="ARBA00022679"/>
    </source>
</evidence>
<keyword evidence="11 16" id="KW-0472">Membrane</keyword>
<evidence type="ECO:0000313" key="17">
    <source>
        <dbReference type="EMBL" id="MBK1791369.1"/>
    </source>
</evidence>
<feature type="transmembrane region" description="Helical" evidence="16">
    <location>
        <begin position="37"/>
        <end position="55"/>
    </location>
</feature>
<dbReference type="GO" id="GO:0008444">
    <property type="term" value="F:CDP-diacylglycerol-glycerol-3-phosphate 3-phosphatidyltransferase activity"/>
    <property type="evidence" value="ECO:0007669"/>
    <property type="project" value="UniProtKB-EC"/>
</dbReference>
<protein>
    <recommendedName>
        <fullName evidence="5">CDP-diacylglycerol--glycerol-3-phosphate 3-phosphatidyltransferase</fullName>
        <ecNumber evidence="4">2.7.8.5</ecNumber>
    </recommendedName>
</protein>
<evidence type="ECO:0000256" key="16">
    <source>
        <dbReference type="SAM" id="Phobius"/>
    </source>
</evidence>
<evidence type="ECO:0000256" key="8">
    <source>
        <dbReference type="ARBA" id="ARBA00022692"/>
    </source>
</evidence>
<comment type="subcellular location">
    <subcellularLocation>
        <location evidence="1">Membrane</location>
        <topology evidence="1">Multi-pass membrane protein</topology>
    </subcellularLocation>
</comment>
<evidence type="ECO:0000256" key="12">
    <source>
        <dbReference type="ARBA" id="ARBA00023209"/>
    </source>
</evidence>
<evidence type="ECO:0000256" key="15">
    <source>
        <dbReference type="RuleBase" id="RU003750"/>
    </source>
</evidence>
<dbReference type="PANTHER" id="PTHR14269:SF11">
    <property type="entry name" value="CDP-DIACYLGLYCEROL--GLYCEROL-3-PHOSPHATE 3-PHOSPHATIDYLTRANSFERASE"/>
    <property type="match status" value="1"/>
</dbReference>
<dbReference type="InterPro" id="IPR050324">
    <property type="entry name" value="CDP-alcohol_PTase-I"/>
</dbReference>
<comment type="similarity">
    <text evidence="3 15">Belongs to the CDP-alcohol phosphatidyltransferase class-I family.</text>
</comment>
<keyword evidence="9 16" id="KW-1133">Transmembrane helix</keyword>
<dbReference type="EC" id="2.7.8.5" evidence="4"/>
<keyword evidence="18" id="KW-1185">Reference proteome</keyword>
<feature type="transmembrane region" description="Helical" evidence="16">
    <location>
        <begin position="12"/>
        <end position="31"/>
    </location>
</feature>
<keyword evidence="7 15" id="KW-0808">Transferase</keyword>
<feature type="transmembrane region" description="Helical" evidence="16">
    <location>
        <begin position="136"/>
        <end position="156"/>
    </location>
</feature>
<reference evidence="17" key="1">
    <citation type="submission" date="2021-01" db="EMBL/GenBank/DDBJ databases">
        <title>Modified the classification status of verrucomicrobia.</title>
        <authorList>
            <person name="Feng X."/>
        </authorList>
    </citation>
    <scope>NUCLEOTIDE SEQUENCE</scope>
    <source>
        <strain evidence="17">_KCTC 22039</strain>
    </source>
</reference>
<comment type="pathway">
    <text evidence="2">Phospholipid metabolism; phosphatidylglycerol biosynthesis; phosphatidylglycerol from CDP-diacylglycerol: step 1/2.</text>
</comment>
<evidence type="ECO:0000256" key="2">
    <source>
        <dbReference type="ARBA" id="ARBA00005042"/>
    </source>
</evidence>
<dbReference type="InterPro" id="IPR004570">
    <property type="entry name" value="Phosphatidylglycerol_P_synth"/>
</dbReference>
<dbReference type="EMBL" id="JAENIM010000039">
    <property type="protein sequence ID" value="MBK1791369.1"/>
    <property type="molecule type" value="Genomic_DNA"/>
</dbReference>
<keyword evidence="13" id="KW-1208">Phospholipid metabolism</keyword>
<dbReference type="PANTHER" id="PTHR14269">
    <property type="entry name" value="CDP-DIACYLGLYCEROL--GLYCEROL-3-PHOSPHATE 3-PHOSPHATIDYLTRANSFERASE-RELATED"/>
    <property type="match status" value="1"/>
</dbReference>
<dbReference type="PROSITE" id="PS00379">
    <property type="entry name" value="CDP_ALCOHOL_P_TRANSF"/>
    <property type="match status" value="1"/>
</dbReference>
<dbReference type="InterPro" id="IPR000462">
    <property type="entry name" value="CDP-OH_P_trans"/>
</dbReference>
<dbReference type="AlphaFoldDB" id="A0A8J7SJI3"/>
<dbReference type="InterPro" id="IPR043130">
    <property type="entry name" value="CDP-OH_PTrfase_TM_dom"/>
</dbReference>
<dbReference type="Pfam" id="PF01066">
    <property type="entry name" value="CDP-OH_P_transf"/>
    <property type="match status" value="1"/>
</dbReference>
<evidence type="ECO:0000256" key="5">
    <source>
        <dbReference type="ARBA" id="ARBA00014944"/>
    </source>
</evidence>
<dbReference type="PIRSF" id="PIRSF000847">
    <property type="entry name" value="Phos_ph_gly_syn"/>
    <property type="match status" value="1"/>
</dbReference>